<organism evidence="2">
    <name type="scientific">Caldithrix abyssi</name>
    <dbReference type="NCBI Taxonomy" id="187145"/>
    <lineage>
        <taxon>Bacteria</taxon>
        <taxon>Pseudomonadati</taxon>
        <taxon>Calditrichota</taxon>
        <taxon>Calditrichia</taxon>
        <taxon>Calditrichales</taxon>
        <taxon>Calditrichaceae</taxon>
        <taxon>Caldithrix</taxon>
    </lineage>
</organism>
<dbReference type="EMBL" id="DRTD01000012">
    <property type="protein sequence ID" value="HHE54168.1"/>
    <property type="molecule type" value="Genomic_DNA"/>
</dbReference>
<accession>A0A7V5H490</accession>
<protein>
    <submittedName>
        <fullName evidence="2">Helix-turn-helix domain-containing protein</fullName>
    </submittedName>
</protein>
<sequence length="44" mass="5330">MEEEKTFNQLLEELKQLREEKGITLQQISEKTKIKLKLLQELEE</sequence>
<proteinExistence type="predicted"/>
<dbReference type="Pfam" id="PF13413">
    <property type="entry name" value="HTH_25"/>
    <property type="match status" value="1"/>
</dbReference>
<dbReference type="GO" id="GO:0003677">
    <property type="term" value="F:DNA binding"/>
    <property type="evidence" value="ECO:0007669"/>
    <property type="project" value="InterPro"/>
</dbReference>
<gene>
    <name evidence="2" type="ORF">ENL21_00165</name>
</gene>
<dbReference type="AlphaFoldDB" id="A0A7V5H490"/>
<feature type="domain" description="HTH cro/C1-type" evidence="1">
    <location>
        <begin position="14"/>
        <end position="43"/>
    </location>
</feature>
<feature type="non-terminal residue" evidence="2">
    <location>
        <position position="44"/>
    </location>
</feature>
<comment type="caution">
    <text evidence="2">The sequence shown here is derived from an EMBL/GenBank/DDBJ whole genome shotgun (WGS) entry which is preliminary data.</text>
</comment>
<dbReference type="Proteomes" id="UP000886111">
    <property type="component" value="Unassembled WGS sequence"/>
</dbReference>
<dbReference type="InterPro" id="IPR010982">
    <property type="entry name" value="Lambda_DNA-bd_dom_sf"/>
</dbReference>
<evidence type="ECO:0000259" key="1">
    <source>
        <dbReference type="PROSITE" id="PS50943"/>
    </source>
</evidence>
<dbReference type="SUPFAM" id="SSF47413">
    <property type="entry name" value="lambda repressor-like DNA-binding domains"/>
    <property type="match status" value="1"/>
</dbReference>
<evidence type="ECO:0000313" key="2">
    <source>
        <dbReference type="EMBL" id="HHE54168.1"/>
    </source>
</evidence>
<dbReference type="PROSITE" id="PS50943">
    <property type="entry name" value="HTH_CROC1"/>
    <property type="match status" value="1"/>
</dbReference>
<dbReference type="InterPro" id="IPR001387">
    <property type="entry name" value="Cro/C1-type_HTH"/>
</dbReference>
<dbReference type="Gene3D" id="1.10.260.40">
    <property type="entry name" value="lambda repressor-like DNA-binding domains"/>
    <property type="match status" value="1"/>
</dbReference>
<name>A0A7V5H490_CALAY</name>
<reference evidence="2" key="1">
    <citation type="journal article" date="2020" name="mSystems">
        <title>Genome- and Community-Level Interaction Insights into Carbon Utilization and Element Cycling Functions of Hydrothermarchaeota in Hydrothermal Sediment.</title>
        <authorList>
            <person name="Zhou Z."/>
            <person name="Liu Y."/>
            <person name="Xu W."/>
            <person name="Pan J."/>
            <person name="Luo Z.H."/>
            <person name="Li M."/>
        </authorList>
    </citation>
    <scope>NUCLEOTIDE SEQUENCE [LARGE SCALE GENOMIC DNA]</scope>
    <source>
        <strain evidence="2">HyVt-76</strain>
    </source>
</reference>